<organism evidence="2 3">
    <name type="scientific">Arthrobacter phage Correa</name>
    <dbReference type="NCBI Taxonomy" id="2024275"/>
    <lineage>
        <taxon>Viruses</taxon>
        <taxon>Duplodnaviria</taxon>
        <taxon>Heunggongvirae</taxon>
        <taxon>Uroviricota</taxon>
        <taxon>Caudoviricetes</taxon>
        <taxon>Mudcatvirus</taxon>
        <taxon>Mudcatvirus correa</taxon>
    </lineage>
</organism>
<gene>
    <name evidence="2" type="ORF">SEA_CORREA_60</name>
</gene>
<sequence>MDLNDWLAIFISLSFTGFFIWFIMRATGLNFKRPNRPSREVLYSRRGKAFLKDHPKPSRRYLVQYDLIYDGGSSEFDRYYRTYFGARIAAFYHTKIGSWGGDVVLIDRYKEIDERSQSRN</sequence>
<dbReference type="Proteomes" id="UP000221630">
    <property type="component" value="Segment"/>
</dbReference>
<keyword evidence="1" id="KW-1133">Transmembrane helix</keyword>
<keyword evidence="1" id="KW-0472">Membrane</keyword>
<accession>A0A222Z6I0</accession>
<evidence type="ECO:0000256" key="1">
    <source>
        <dbReference type="SAM" id="Phobius"/>
    </source>
</evidence>
<name>A0A222Z6I0_9CAUD</name>
<reference evidence="2 3" key="1">
    <citation type="submission" date="2017-06" db="EMBL/GenBank/DDBJ databases">
        <authorList>
            <person name="Correa A."/>
            <person name="Dunbar D."/>
            <person name="Schaff J.E."/>
            <person name="Dashiell C.L."/>
            <person name="Macialek J.A."/>
            <person name="Klyczek K."/>
            <person name="Bradley K.W."/>
            <person name="Asai D.J."/>
            <person name="Bowman C.A."/>
            <person name="Russell D.A."/>
            <person name="Pope W.H."/>
            <person name="Jacobs-Sera D."/>
            <person name="Hendrix R.W."/>
            <person name="Hatfull G.F."/>
        </authorList>
    </citation>
    <scope>NUCLEOTIDE SEQUENCE [LARGE SCALE GENOMIC DNA]</scope>
</reference>
<evidence type="ECO:0000313" key="2">
    <source>
        <dbReference type="EMBL" id="ASR80121.1"/>
    </source>
</evidence>
<keyword evidence="1" id="KW-0812">Transmembrane</keyword>
<evidence type="ECO:0000313" key="3">
    <source>
        <dbReference type="Proteomes" id="UP000221630"/>
    </source>
</evidence>
<feature type="transmembrane region" description="Helical" evidence="1">
    <location>
        <begin position="6"/>
        <end position="24"/>
    </location>
</feature>
<keyword evidence="3" id="KW-1185">Reference proteome</keyword>
<protein>
    <submittedName>
        <fullName evidence="2">Uncharacterized protein</fullName>
    </submittedName>
</protein>
<dbReference type="EMBL" id="MF189171">
    <property type="protein sequence ID" value="ASR80121.1"/>
    <property type="molecule type" value="Genomic_DNA"/>
</dbReference>
<proteinExistence type="predicted"/>